<accession>K9EWE1</accession>
<dbReference type="Proteomes" id="UP000009888">
    <property type="component" value="Unassembled WGS sequence"/>
</dbReference>
<dbReference type="EMBL" id="AGWL01000005">
    <property type="protein sequence ID" value="EKU95297.1"/>
    <property type="molecule type" value="Genomic_DNA"/>
</dbReference>
<dbReference type="AlphaFoldDB" id="K9EWE1"/>
<protein>
    <submittedName>
        <fullName evidence="1">Uncharacterized protein</fullName>
    </submittedName>
</protein>
<dbReference type="HOGENOM" id="CLU_2748666_0_0_11"/>
<dbReference type="RefSeq" id="WP_007001264.1">
    <property type="nucleotide sequence ID" value="NZ_JH992955.1"/>
</dbReference>
<organism evidence="1 2">
    <name type="scientific">Actinobaculum massiliense ACS-171-V-Col2</name>
    <dbReference type="NCBI Taxonomy" id="883066"/>
    <lineage>
        <taxon>Bacteria</taxon>
        <taxon>Bacillati</taxon>
        <taxon>Actinomycetota</taxon>
        <taxon>Actinomycetes</taxon>
        <taxon>Actinomycetales</taxon>
        <taxon>Actinomycetaceae</taxon>
        <taxon>Actinobaculum</taxon>
    </lineage>
</organism>
<sequence>MIPDDPARAFTGFEPALLGDGTPLVPSQLGHLLCDSLIIRTVFAGPSTVLDAGQETRLYSQTKKCGDRQG</sequence>
<evidence type="ECO:0000313" key="2">
    <source>
        <dbReference type="Proteomes" id="UP000009888"/>
    </source>
</evidence>
<gene>
    <name evidence="1" type="ORF">HMPREF9233_01058</name>
</gene>
<keyword evidence="2" id="KW-1185">Reference proteome</keyword>
<reference evidence="1 2" key="1">
    <citation type="submission" date="2012-09" db="EMBL/GenBank/DDBJ databases">
        <title>The Genome Sequence of Actinobaculum massiliae ACS-171-V-COL2.</title>
        <authorList>
            <consortium name="The Broad Institute Genome Sequencing Platform"/>
            <person name="Earl A."/>
            <person name="Ward D."/>
            <person name="Feldgarden M."/>
            <person name="Gevers D."/>
            <person name="Saerens B."/>
            <person name="Vaneechoutte M."/>
            <person name="Walker B."/>
            <person name="Young S.K."/>
            <person name="Zeng Q."/>
            <person name="Gargeya S."/>
            <person name="Fitzgerald M."/>
            <person name="Haas B."/>
            <person name="Abouelleil A."/>
            <person name="Alvarado L."/>
            <person name="Arachchi H.M."/>
            <person name="Berlin A."/>
            <person name="Chapman S.B."/>
            <person name="Goldberg J."/>
            <person name="Griggs A."/>
            <person name="Gujja S."/>
            <person name="Hansen M."/>
            <person name="Howarth C."/>
            <person name="Imamovic A."/>
            <person name="Larimer J."/>
            <person name="McCowen C."/>
            <person name="Montmayeur A."/>
            <person name="Murphy C."/>
            <person name="Neiman D."/>
            <person name="Pearson M."/>
            <person name="Priest M."/>
            <person name="Roberts A."/>
            <person name="Saif S."/>
            <person name="Shea T."/>
            <person name="Sisk P."/>
            <person name="Sykes S."/>
            <person name="Wortman J."/>
            <person name="Nusbaum C."/>
            <person name="Birren B."/>
        </authorList>
    </citation>
    <scope>NUCLEOTIDE SEQUENCE [LARGE SCALE GENOMIC DNA]</scope>
    <source>
        <strain evidence="2">ACS-171-V-Col2</strain>
    </source>
</reference>
<evidence type="ECO:0000313" key="1">
    <source>
        <dbReference type="EMBL" id="EKU95297.1"/>
    </source>
</evidence>
<name>K9EWE1_9ACTO</name>
<dbReference type="PATRIC" id="fig|883066.3.peg.1109"/>
<comment type="caution">
    <text evidence="1">The sequence shown here is derived from an EMBL/GenBank/DDBJ whole genome shotgun (WGS) entry which is preliminary data.</text>
</comment>
<proteinExistence type="predicted"/>